<dbReference type="PROSITE" id="PS51184">
    <property type="entry name" value="JMJC"/>
    <property type="match status" value="1"/>
</dbReference>
<dbReference type="GO" id="GO:0046872">
    <property type="term" value="F:metal ion binding"/>
    <property type="evidence" value="ECO:0007669"/>
    <property type="project" value="UniProtKB-KW"/>
</dbReference>
<dbReference type="InterPro" id="IPR003347">
    <property type="entry name" value="JmjC_dom"/>
</dbReference>
<organism evidence="5 6">
    <name type="scientific">Neisseria meningitidis serogroup B</name>
    <dbReference type="NCBI Taxonomy" id="491"/>
    <lineage>
        <taxon>Bacteria</taxon>
        <taxon>Pseudomonadati</taxon>
        <taxon>Pseudomonadota</taxon>
        <taxon>Betaproteobacteria</taxon>
        <taxon>Neisseriales</taxon>
        <taxon>Neisseriaceae</taxon>
        <taxon>Neisseria</taxon>
    </lineage>
</organism>
<reference evidence="5 6" key="1">
    <citation type="submission" date="2014-11" db="EMBL/GenBank/DDBJ databases">
        <authorList>
            <person name="Diene M.Seydina."/>
        </authorList>
    </citation>
    <scope>NUCLEOTIDE SEQUENCE [LARGE SCALE GENOMIC DNA]</scope>
    <source>
        <strain evidence="5 6">Neisseria meningitidis CHUV</strain>
    </source>
</reference>
<dbReference type="Proteomes" id="UP000182715">
    <property type="component" value="Unassembled WGS sequence"/>
</dbReference>
<dbReference type="AlphaFoldDB" id="A0A0H5QCW1"/>
<feature type="domain" description="JmjC" evidence="4">
    <location>
        <begin position="91"/>
        <end position="235"/>
    </location>
</feature>
<dbReference type="PANTHER" id="PTHR13096:SF8">
    <property type="entry name" value="RIBOSOMAL OXYGENASE 1"/>
    <property type="match status" value="1"/>
</dbReference>
<evidence type="ECO:0000256" key="2">
    <source>
        <dbReference type="ARBA" id="ARBA00022723"/>
    </source>
</evidence>
<sequence>VHINFSMEYKEFNENYLYKKPFIFKKALDVSSISWKEINELYQRADPTDWQFKFRKGEIIPKEAYVESFNDVGRIRHRFNKTAVYQYLQDGATMVYNRIDNEPFVDSIAKQIAQFAQAQTVVSGYLAFGSSPSYRNHWDTRDVFAVQLIGKKHWTVSAPNFDMPLYMQQAKDMPHITPPTTVDMEVILEAGDILYIPRGWWHNPMPMNCETFHLAIGTFPPNGYNYMEWLMKKIPDIQSIRQNFIDWEHDQKNIDNAAQAVTEMMKNQENYQAFIQDFLGNQRVNTAFNMQIFGNLDNDRLPENSTIKLNSLDNRTIKQGYIIANGIKTNLDNDSQTILQWIADKHSVKLTQLYEFCQNQNINLEKVEKLVFDLTMIDVLECLTDER</sequence>
<evidence type="ECO:0000256" key="1">
    <source>
        <dbReference type="ARBA" id="ARBA00001954"/>
    </source>
</evidence>
<dbReference type="InterPro" id="IPR039994">
    <property type="entry name" value="NO66-like"/>
</dbReference>
<protein>
    <recommendedName>
        <fullName evidence="4">JmjC domain-containing protein</fullName>
    </recommendedName>
</protein>
<dbReference type="PANTHER" id="PTHR13096">
    <property type="entry name" value="MINA53 MYC INDUCED NUCLEAR ANTIGEN"/>
    <property type="match status" value="1"/>
</dbReference>
<evidence type="ECO:0000259" key="4">
    <source>
        <dbReference type="PROSITE" id="PS51184"/>
    </source>
</evidence>
<proteinExistence type="predicted"/>
<accession>A0A0H5QCW1</accession>
<evidence type="ECO:0000256" key="3">
    <source>
        <dbReference type="ARBA" id="ARBA00023004"/>
    </source>
</evidence>
<evidence type="ECO:0000313" key="5">
    <source>
        <dbReference type="EMBL" id="CRY99789.1"/>
    </source>
</evidence>
<dbReference type="EMBL" id="CVTF01000100">
    <property type="protein sequence ID" value="CRY99789.1"/>
    <property type="molecule type" value="Genomic_DNA"/>
</dbReference>
<keyword evidence="2" id="KW-0479">Metal-binding</keyword>
<dbReference type="SUPFAM" id="SSF51197">
    <property type="entry name" value="Clavaminate synthase-like"/>
    <property type="match status" value="1"/>
</dbReference>
<evidence type="ECO:0000313" key="6">
    <source>
        <dbReference type="Proteomes" id="UP000182715"/>
    </source>
</evidence>
<comment type="cofactor">
    <cofactor evidence="1">
        <name>Fe(2+)</name>
        <dbReference type="ChEBI" id="CHEBI:29033"/>
    </cofactor>
</comment>
<dbReference type="Pfam" id="PF08007">
    <property type="entry name" value="JmjC_2"/>
    <property type="match status" value="1"/>
</dbReference>
<name>A0A0H5QCW1_NEIMI</name>
<feature type="non-terminal residue" evidence="5">
    <location>
        <position position="1"/>
    </location>
</feature>
<dbReference type="SMART" id="SM00558">
    <property type="entry name" value="JmjC"/>
    <property type="match status" value="1"/>
</dbReference>
<keyword evidence="3" id="KW-0408">Iron</keyword>
<dbReference type="Gene3D" id="2.60.120.650">
    <property type="entry name" value="Cupin"/>
    <property type="match status" value="1"/>
</dbReference>